<feature type="transmembrane region" description="Helical" evidence="8">
    <location>
        <begin position="911"/>
        <end position="930"/>
    </location>
</feature>
<evidence type="ECO:0000256" key="5">
    <source>
        <dbReference type="ARBA" id="ARBA00022692"/>
    </source>
</evidence>
<keyword evidence="4" id="KW-1003">Cell membrane</keyword>
<dbReference type="RefSeq" id="WP_345220389.1">
    <property type="nucleotide sequence ID" value="NZ_BAABHA010000001.1"/>
</dbReference>
<evidence type="ECO:0000256" key="1">
    <source>
        <dbReference type="ARBA" id="ARBA00004651"/>
    </source>
</evidence>
<dbReference type="SUPFAM" id="SSF82714">
    <property type="entry name" value="Multidrug efflux transporter AcrB TolC docking domain, DN and DC subdomains"/>
    <property type="match status" value="2"/>
</dbReference>
<accession>A0ABP8IU62</accession>
<feature type="transmembrane region" description="Helical" evidence="8">
    <location>
        <begin position="1059"/>
        <end position="1077"/>
    </location>
</feature>
<feature type="transmembrane region" description="Helical" evidence="8">
    <location>
        <begin position="369"/>
        <end position="389"/>
    </location>
</feature>
<dbReference type="Gene3D" id="1.20.1600.10">
    <property type="entry name" value="Outer membrane efflux proteins (OEP)"/>
    <property type="match status" value="1"/>
</dbReference>
<dbReference type="SUPFAM" id="SSF82693">
    <property type="entry name" value="Multidrug efflux transporter AcrB pore domain, PN1, PN2, PC1 and PC2 subdomains"/>
    <property type="match status" value="3"/>
</dbReference>
<dbReference type="Pfam" id="PF00873">
    <property type="entry name" value="ACR_tran"/>
    <property type="match status" value="1"/>
</dbReference>
<keyword evidence="3" id="KW-0813">Transport</keyword>
<proteinExistence type="inferred from homology"/>
<dbReference type="Gene3D" id="1.20.1640.10">
    <property type="entry name" value="Multidrug efflux transporter AcrB transmembrane domain"/>
    <property type="match status" value="2"/>
</dbReference>
<gene>
    <name evidence="9" type="ORF">GCM10023186_01070</name>
</gene>
<dbReference type="SUPFAM" id="SSF82866">
    <property type="entry name" value="Multidrug efflux transporter AcrB transmembrane domain"/>
    <property type="match status" value="2"/>
</dbReference>
<dbReference type="InterPro" id="IPR004763">
    <property type="entry name" value="CusA-like"/>
</dbReference>
<feature type="transmembrane region" description="Helical" evidence="8">
    <location>
        <begin position="395"/>
        <end position="414"/>
    </location>
</feature>
<feature type="transmembrane region" description="Helical" evidence="8">
    <location>
        <begin position="885"/>
        <end position="904"/>
    </location>
</feature>
<keyword evidence="7 8" id="KW-0472">Membrane</keyword>
<comment type="similarity">
    <text evidence="2">Belongs to the resistance-nodulation-cell division (RND) (TC 2.A.6) family.</text>
</comment>
<dbReference type="PRINTS" id="PR00702">
    <property type="entry name" value="ACRIFLAVINRP"/>
</dbReference>
<dbReference type="PANTHER" id="PTHR32063:SF24">
    <property type="entry name" value="CATION EFFLUX SYSTEM (ACRB_ACRD_ACRF FAMILY)"/>
    <property type="match status" value="1"/>
</dbReference>
<dbReference type="Gene3D" id="3.30.70.1430">
    <property type="entry name" value="Multidrug efflux transporter AcrB pore domain"/>
    <property type="match status" value="2"/>
</dbReference>
<name>A0ABP8IU62_9BACT</name>
<sequence length="1488" mass="162084">MFNKIIALSLRHKLGVAAGVLALLAWGLYALRQLPIDAVPDITNNQVIVYTVSPSLSAADVERLVTFPVEQSVATIPGREEVRSFSRAGLSVVTIVFGDDVDNYWARQQVAERLRTAESEIPDGAGRPEMGPATTGLGEIYQYTIRVKPGFEKKYSLAELRTLQDWVVRRQLLGTPGVADVSSFGGYVRQYEVAVDPARLRSFNLTIADLRAALSANNGNAGGGYLVRGPQAWFIRTEGLAQSEADIGRAVVRAPAEGRGPVLVRDVATVRPGAMPRYGAMVRSRTGETVGGLVLMLRGANSSEVVDAVKNRMQAVQQSLPPGLEIHPFLDRTKLVDQAIHTVTKNLAEGALIVIFVLVLFLGNLRAGLVVASVIPLAMLFAIGMMHVFGVSGNLMSLGAIDFGLIVDGAVIIVEATMHRLTSRYGQAHGAGEIPLTNEDMTPEQMDEEVYDAASRIQQSASFGQFIILMVYLPILALTGIEGKMFRPMAQTVIFAILGAFILSLTYVPVMSALVLRKGVHGGWSDKFLARLAARYRRLLTRVLRVPKLVLAAAVALLVGAAWLLTTLGGEFIPTLEEGDFAVETRVLPGSSLDYTTQQAQRAADLLKEKFPEVKEVVAKIGSSEIPVDPMPLEACDLIVVLKDRSEWTSADNREDLAAQMAKALRVLPGVTFGFQQPIQMRFNELISGARQDVVIKIYGDDLDQLAGYARHTGRVVQQVEGATDLYVEQATGLAQIVVRPDRERLAQYGLSIDDLNESIAAAFAGSEAGQVFEGDRRFGLVVRLADEYRHDIAQVRALNVALPGGRQVPLEQVARVDYQVGPSQIQRDNARRRITVGFNVRGRDVETVVQELQGKISQQVQLAPGYTMTYGGQFENLRQANARLAVAVPVALLMIFGLLYLTFGSLKQAVLIFTAIPLAAVGGVLALWLRDLPFSISAGVGFIALFGVAVLNGIVLLSSFNQLRDAGLRDVRERVLRGTEERLRPVLMTATVASLGFLPMALAGTAGAEVQRPLATVVIGGLVSATLLTLLVLPVLYYLSEADGGFWRNLLGRRPRPATVVAALAAALLGPIGTSAQTPAGNPTAAPLTATAAVQTALSRSGDVRAANYQLAARSTVRGAVWELPRTSLQVGYGQLNSPYLDNQFALSQQLPALGQYRALTGLAVAQVAVAESELNVRRAELRRQVRQAYQQAVYARHRLRLLRAQDSLSREFRRSAELRFRTGEAARIEPATALVQAGETQLATSRTRTDYQAARLQLQALLQWPALPMPADSLLLPLAPPTELLALLGEEQNAAIDTLNPADPAAQLLARQAEERRAETLVQQRSRRPELGLTYLNQSFRGTVLYQGAEQFYGPGNRFQAAQLSVSVPLWARPYKAREEASRLQQLAAQEAYRRRVAEVAASQTALLTRLREQQQRLSFYQQTGLPQAALIQRLAGKGWRTGEMPFAEYLLHAERAQRLRTDYLDAVLAHNQTVLELEYLLGRTD</sequence>
<feature type="transmembrane region" description="Helical" evidence="8">
    <location>
        <begin position="343"/>
        <end position="362"/>
    </location>
</feature>
<dbReference type="Proteomes" id="UP001500454">
    <property type="component" value="Unassembled WGS sequence"/>
</dbReference>
<feature type="transmembrane region" description="Helical" evidence="8">
    <location>
        <begin position="936"/>
        <end position="958"/>
    </location>
</feature>
<dbReference type="PANTHER" id="PTHR32063">
    <property type="match status" value="1"/>
</dbReference>
<evidence type="ECO:0000256" key="3">
    <source>
        <dbReference type="ARBA" id="ARBA00022448"/>
    </source>
</evidence>
<evidence type="ECO:0000256" key="8">
    <source>
        <dbReference type="SAM" id="Phobius"/>
    </source>
</evidence>
<feature type="transmembrane region" description="Helical" evidence="8">
    <location>
        <begin position="493"/>
        <end position="516"/>
    </location>
</feature>
<feature type="transmembrane region" description="Helical" evidence="8">
    <location>
        <begin position="546"/>
        <end position="565"/>
    </location>
</feature>
<dbReference type="EMBL" id="BAABHA010000001">
    <property type="protein sequence ID" value="GAA4372026.1"/>
    <property type="molecule type" value="Genomic_DNA"/>
</dbReference>
<evidence type="ECO:0000256" key="6">
    <source>
        <dbReference type="ARBA" id="ARBA00022989"/>
    </source>
</evidence>
<dbReference type="InterPro" id="IPR001036">
    <property type="entry name" value="Acrflvin-R"/>
</dbReference>
<feature type="transmembrane region" description="Helical" evidence="8">
    <location>
        <begin position="987"/>
        <end position="1009"/>
    </location>
</feature>
<protein>
    <submittedName>
        <fullName evidence="9">CusA/CzcA family heavy metal efflux RND transporter</fullName>
    </submittedName>
</protein>
<dbReference type="SUPFAM" id="SSF56954">
    <property type="entry name" value="Outer membrane efflux proteins (OEP)"/>
    <property type="match status" value="1"/>
</dbReference>
<comment type="subcellular location">
    <subcellularLocation>
        <location evidence="1">Cell membrane</location>
        <topology evidence="1">Multi-pass membrane protein</topology>
    </subcellularLocation>
</comment>
<dbReference type="NCBIfam" id="TIGR00914">
    <property type="entry name" value="2A0601"/>
    <property type="match status" value="1"/>
</dbReference>
<dbReference type="Gene3D" id="3.30.70.1320">
    <property type="entry name" value="Multidrug efflux transporter AcrB pore domain like"/>
    <property type="match status" value="1"/>
</dbReference>
<keyword evidence="10" id="KW-1185">Reference proteome</keyword>
<feature type="transmembrane region" description="Helical" evidence="8">
    <location>
        <begin position="1015"/>
        <end position="1038"/>
    </location>
</feature>
<evidence type="ECO:0000313" key="9">
    <source>
        <dbReference type="EMBL" id="GAA4372026.1"/>
    </source>
</evidence>
<dbReference type="Gene3D" id="3.30.2090.10">
    <property type="entry name" value="Multidrug efflux transporter AcrB TolC docking domain, DN and DC subdomains"/>
    <property type="match status" value="2"/>
</dbReference>
<comment type="caution">
    <text evidence="9">The sequence shown here is derived from an EMBL/GenBank/DDBJ whole genome shotgun (WGS) entry which is preliminary data.</text>
</comment>
<keyword evidence="5 8" id="KW-0812">Transmembrane</keyword>
<organism evidence="9 10">
    <name type="scientific">Hymenobacter koreensis</name>
    <dbReference type="NCBI Taxonomy" id="1084523"/>
    <lineage>
        <taxon>Bacteria</taxon>
        <taxon>Pseudomonadati</taxon>
        <taxon>Bacteroidota</taxon>
        <taxon>Cytophagia</taxon>
        <taxon>Cytophagales</taxon>
        <taxon>Hymenobacteraceae</taxon>
        <taxon>Hymenobacter</taxon>
    </lineage>
</organism>
<feature type="transmembrane region" description="Helical" evidence="8">
    <location>
        <begin position="463"/>
        <end position="481"/>
    </location>
</feature>
<evidence type="ECO:0000256" key="7">
    <source>
        <dbReference type="ARBA" id="ARBA00023136"/>
    </source>
</evidence>
<reference evidence="10" key="1">
    <citation type="journal article" date="2019" name="Int. J. Syst. Evol. Microbiol.">
        <title>The Global Catalogue of Microorganisms (GCM) 10K type strain sequencing project: providing services to taxonomists for standard genome sequencing and annotation.</title>
        <authorList>
            <consortium name="The Broad Institute Genomics Platform"/>
            <consortium name="The Broad Institute Genome Sequencing Center for Infectious Disease"/>
            <person name="Wu L."/>
            <person name="Ma J."/>
        </authorList>
    </citation>
    <scope>NUCLEOTIDE SEQUENCE [LARGE SCALE GENOMIC DNA]</scope>
    <source>
        <strain evidence="10">JCM 17924</strain>
    </source>
</reference>
<dbReference type="InterPro" id="IPR027463">
    <property type="entry name" value="AcrB_DN_DC_subdom"/>
</dbReference>
<evidence type="ECO:0000313" key="10">
    <source>
        <dbReference type="Proteomes" id="UP001500454"/>
    </source>
</evidence>
<evidence type="ECO:0000256" key="2">
    <source>
        <dbReference type="ARBA" id="ARBA00010942"/>
    </source>
</evidence>
<keyword evidence="6 8" id="KW-1133">Transmembrane helix</keyword>
<evidence type="ECO:0000256" key="4">
    <source>
        <dbReference type="ARBA" id="ARBA00022475"/>
    </source>
</evidence>
<dbReference type="Gene3D" id="3.30.70.1440">
    <property type="entry name" value="Multidrug efflux transporter AcrB pore domain"/>
    <property type="match status" value="1"/>
</dbReference>